<feature type="non-terminal residue" evidence="2">
    <location>
        <position position="143"/>
    </location>
</feature>
<feature type="compositionally biased region" description="Low complexity" evidence="1">
    <location>
        <begin position="117"/>
        <end position="143"/>
    </location>
</feature>
<dbReference type="EMBL" id="HACG01018667">
    <property type="protein sequence ID" value="CEK65532.1"/>
    <property type="molecule type" value="Transcribed_RNA"/>
</dbReference>
<gene>
    <name evidence="2" type="primary">ORF55362</name>
</gene>
<sequence length="143" mass="17092">MADFTTNHLFPVRIRVCTGPTTTVNITKKEALSAQEVTGRVVFWPTPGTVAVLIPKVMNADVIRTSVVVLLHQQLLQHKPQLQQQSHRRFQQRFQQRFQRRFLQRSQHRFQQRSEQRFQQQLDQQRLPQQEQQQEQQQEPQQE</sequence>
<accession>A0A0B6ZAV2</accession>
<feature type="region of interest" description="Disordered" evidence="1">
    <location>
        <begin position="104"/>
        <end position="143"/>
    </location>
</feature>
<dbReference type="AlphaFoldDB" id="A0A0B6ZAV2"/>
<name>A0A0B6ZAV2_9EUPU</name>
<protein>
    <submittedName>
        <fullName evidence="2">Uncharacterized protein</fullName>
    </submittedName>
</protein>
<evidence type="ECO:0000256" key="1">
    <source>
        <dbReference type="SAM" id="MobiDB-lite"/>
    </source>
</evidence>
<organism evidence="2">
    <name type="scientific">Arion vulgaris</name>
    <dbReference type="NCBI Taxonomy" id="1028688"/>
    <lineage>
        <taxon>Eukaryota</taxon>
        <taxon>Metazoa</taxon>
        <taxon>Spiralia</taxon>
        <taxon>Lophotrochozoa</taxon>
        <taxon>Mollusca</taxon>
        <taxon>Gastropoda</taxon>
        <taxon>Heterobranchia</taxon>
        <taxon>Euthyneura</taxon>
        <taxon>Panpulmonata</taxon>
        <taxon>Eupulmonata</taxon>
        <taxon>Stylommatophora</taxon>
        <taxon>Helicina</taxon>
        <taxon>Arionoidea</taxon>
        <taxon>Arionidae</taxon>
        <taxon>Arion</taxon>
    </lineage>
</organism>
<evidence type="ECO:0000313" key="2">
    <source>
        <dbReference type="EMBL" id="CEK65532.1"/>
    </source>
</evidence>
<reference evidence="2" key="1">
    <citation type="submission" date="2014-12" db="EMBL/GenBank/DDBJ databases">
        <title>Insight into the proteome of Arion vulgaris.</title>
        <authorList>
            <person name="Aradska J."/>
            <person name="Bulat T."/>
            <person name="Smidak R."/>
            <person name="Sarate P."/>
            <person name="Gangsoo J."/>
            <person name="Sialana F."/>
            <person name="Bilban M."/>
            <person name="Lubec G."/>
        </authorList>
    </citation>
    <scope>NUCLEOTIDE SEQUENCE</scope>
    <source>
        <tissue evidence="2">Skin</tissue>
    </source>
</reference>
<proteinExistence type="predicted"/>